<protein>
    <submittedName>
        <fullName evidence="7">Sigma-70 family RNA polymerase sigma factor</fullName>
    </submittedName>
</protein>
<dbReference type="OrthoDB" id="765730at2"/>
<comment type="caution">
    <text evidence="7">The sequence shown here is derived from an EMBL/GenBank/DDBJ whole genome shotgun (WGS) entry which is preliminary data.</text>
</comment>
<feature type="domain" description="RNA polymerase sigma-70 region 2" evidence="5">
    <location>
        <begin position="12"/>
        <end position="77"/>
    </location>
</feature>
<evidence type="ECO:0000256" key="2">
    <source>
        <dbReference type="ARBA" id="ARBA00023015"/>
    </source>
</evidence>
<dbReference type="SUPFAM" id="SSF88946">
    <property type="entry name" value="Sigma2 domain of RNA polymerase sigma factors"/>
    <property type="match status" value="1"/>
</dbReference>
<evidence type="ECO:0000313" key="8">
    <source>
        <dbReference type="Proteomes" id="UP000435036"/>
    </source>
</evidence>
<keyword evidence="8" id="KW-1185">Reference proteome</keyword>
<dbReference type="SUPFAM" id="SSF88659">
    <property type="entry name" value="Sigma3 and sigma4 domains of RNA polymerase sigma factors"/>
    <property type="match status" value="1"/>
</dbReference>
<keyword evidence="2" id="KW-0805">Transcription regulation</keyword>
<evidence type="ECO:0000256" key="4">
    <source>
        <dbReference type="ARBA" id="ARBA00023163"/>
    </source>
</evidence>
<dbReference type="CDD" id="cd06171">
    <property type="entry name" value="Sigma70_r4"/>
    <property type="match status" value="1"/>
</dbReference>
<keyword evidence="3" id="KW-0731">Sigma factor</keyword>
<dbReference type="AlphaFoldDB" id="A0A6N8KZ59"/>
<dbReference type="InterPro" id="IPR007627">
    <property type="entry name" value="RNA_pol_sigma70_r2"/>
</dbReference>
<gene>
    <name evidence="7" type="ORF">GQF63_12030</name>
</gene>
<sequence length="192" mass="22895">MFNTRKKAIKQLYEKFWKELYLVAHRRIPVVQDCEDILQDIFISLFNKNIDLSQEESVRSFLHQRLKSRIINYYRRKLIFQSYQEFLGWQADYLIANESSTLASQELELLIMEEIERLPERMKTIFLLSRFELLSSAEIAAQLGLSDQTVRNQISMALKRIRQAVNRYTQDEIPQPLFNNLLTIALLLAERY</sequence>
<dbReference type="Gene3D" id="1.10.10.10">
    <property type="entry name" value="Winged helix-like DNA-binding domain superfamily/Winged helix DNA-binding domain"/>
    <property type="match status" value="1"/>
</dbReference>
<dbReference type="InterPro" id="IPR013325">
    <property type="entry name" value="RNA_pol_sigma_r2"/>
</dbReference>
<organism evidence="7 8">
    <name type="scientific">Sphingobacterium humi</name>
    <dbReference type="NCBI Taxonomy" id="1796905"/>
    <lineage>
        <taxon>Bacteria</taxon>
        <taxon>Pseudomonadati</taxon>
        <taxon>Bacteroidota</taxon>
        <taxon>Sphingobacteriia</taxon>
        <taxon>Sphingobacteriales</taxon>
        <taxon>Sphingobacteriaceae</taxon>
        <taxon>Sphingobacterium</taxon>
    </lineage>
</organism>
<dbReference type="PANTHER" id="PTHR43133:SF46">
    <property type="entry name" value="RNA POLYMERASE SIGMA-70 FACTOR ECF SUBFAMILY"/>
    <property type="match status" value="1"/>
</dbReference>
<evidence type="ECO:0000256" key="3">
    <source>
        <dbReference type="ARBA" id="ARBA00023082"/>
    </source>
</evidence>
<reference evidence="7 8" key="1">
    <citation type="submission" date="2019-12" db="EMBL/GenBank/DDBJ databases">
        <authorList>
            <person name="Dong K."/>
        </authorList>
    </citation>
    <scope>NUCLEOTIDE SEQUENCE [LARGE SCALE GENOMIC DNA]</scope>
    <source>
        <strain evidence="7 8">JCM 31225</strain>
    </source>
</reference>
<evidence type="ECO:0000313" key="7">
    <source>
        <dbReference type="EMBL" id="MVZ62755.1"/>
    </source>
</evidence>
<dbReference type="GO" id="GO:0006352">
    <property type="term" value="P:DNA-templated transcription initiation"/>
    <property type="evidence" value="ECO:0007669"/>
    <property type="project" value="InterPro"/>
</dbReference>
<accession>A0A6N8KZ59</accession>
<name>A0A6N8KZ59_9SPHI</name>
<keyword evidence="4" id="KW-0804">Transcription</keyword>
<dbReference type="Pfam" id="PF04542">
    <property type="entry name" value="Sigma70_r2"/>
    <property type="match status" value="1"/>
</dbReference>
<dbReference type="InterPro" id="IPR013249">
    <property type="entry name" value="RNA_pol_sigma70_r4_t2"/>
</dbReference>
<feature type="domain" description="RNA polymerase sigma factor 70 region 4 type 2" evidence="6">
    <location>
        <begin position="110"/>
        <end position="161"/>
    </location>
</feature>
<dbReference type="Proteomes" id="UP000435036">
    <property type="component" value="Unassembled WGS sequence"/>
</dbReference>
<dbReference type="EMBL" id="WSQA01000008">
    <property type="protein sequence ID" value="MVZ62755.1"/>
    <property type="molecule type" value="Genomic_DNA"/>
</dbReference>
<comment type="similarity">
    <text evidence="1">Belongs to the sigma-70 factor family. ECF subfamily.</text>
</comment>
<dbReference type="Pfam" id="PF08281">
    <property type="entry name" value="Sigma70_r4_2"/>
    <property type="match status" value="1"/>
</dbReference>
<dbReference type="InterPro" id="IPR013324">
    <property type="entry name" value="RNA_pol_sigma_r3/r4-like"/>
</dbReference>
<dbReference type="NCBIfam" id="TIGR02937">
    <property type="entry name" value="sigma70-ECF"/>
    <property type="match status" value="1"/>
</dbReference>
<proteinExistence type="inferred from homology"/>
<evidence type="ECO:0000259" key="5">
    <source>
        <dbReference type="Pfam" id="PF04542"/>
    </source>
</evidence>
<dbReference type="InterPro" id="IPR039425">
    <property type="entry name" value="RNA_pol_sigma-70-like"/>
</dbReference>
<evidence type="ECO:0000256" key="1">
    <source>
        <dbReference type="ARBA" id="ARBA00010641"/>
    </source>
</evidence>
<dbReference type="InterPro" id="IPR036388">
    <property type="entry name" value="WH-like_DNA-bd_sf"/>
</dbReference>
<dbReference type="InterPro" id="IPR014284">
    <property type="entry name" value="RNA_pol_sigma-70_dom"/>
</dbReference>
<dbReference type="RefSeq" id="WP_160369479.1">
    <property type="nucleotide sequence ID" value="NZ_WSQA01000008.1"/>
</dbReference>
<dbReference type="PANTHER" id="PTHR43133">
    <property type="entry name" value="RNA POLYMERASE ECF-TYPE SIGMA FACTO"/>
    <property type="match status" value="1"/>
</dbReference>
<evidence type="ECO:0000259" key="6">
    <source>
        <dbReference type="Pfam" id="PF08281"/>
    </source>
</evidence>
<dbReference type="GO" id="GO:0003677">
    <property type="term" value="F:DNA binding"/>
    <property type="evidence" value="ECO:0007669"/>
    <property type="project" value="InterPro"/>
</dbReference>
<dbReference type="Gene3D" id="1.10.1740.10">
    <property type="match status" value="1"/>
</dbReference>
<dbReference type="GO" id="GO:0016987">
    <property type="term" value="F:sigma factor activity"/>
    <property type="evidence" value="ECO:0007669"/>
    <property type="project" value="UniProtKB-KW"/>
</dbReference>